<name>A0A922TMU1_9LACO</name>
<accession>A0A922TMU1</accession>
<dbReference type="PANTHER" id="PTHR37815">
    <property type="entry name" value="UPF0397 PROTEIN BC_2624-RELATED"/>
    <property type="match status" value="1"/>
</dbReference>
<proteinExistence type="predicted"/>
<evidence type="ECO:0008006" key="6">
    <source>
        <dbReference type="Google" id="ProtNLM"/>
    </source>
</evidence>
<evidence type="ECO:0000256" key="1">
    <source>
        <dbReference type="ARBA" id="ARBA00022692"/>
    </source>
</evidence>
<dbReference type="InterPro" id="IPR009825">
    <property type="entry name" value="ECF_substrate-spec-like"/>
</dbReference>
<dbReference type="Pfam" id="PF07155">
    <property type="entry name" value="ECF-ribofla_trS"/>
    <property type="match status" value="1"/>
</dbReference>
<evidence type="ECO:0000256" key="3">
    <source>
        <dbReference type="SAM" id="Phobius"/>
    </source>
</evidence>
<reference evidence="4 5" key="1">
    <citation type="journal article" date="2015" name="Genome Announc.">
        <title>Expanding the biotechnology potential of lactobacilli through comparative genomics of 213 strains and associated genera.</title>
        <authorList>
            <person name="Sun Z."/>
            <person name="Harris H.M."/>
            <person name="McCann A."/>
            <person name="Guo C."/>
            <person name="Argimon S."/>
            <person name="Zhang W."/>
            <person name="Yang X."/>
            <person name="Jeffery I.B."/>
            <person name="Cooney J.C."/>
            <person name="Kagawa T.F."/>
            <person name="Liu W."/>
            <person name="Song Y."/>
            <person name="Salvetti E."/>
            <person name="Wrobel A."/>
            <person name="Rasinkangas P."/>
            <person name="Parkhill J."/>
            <person name="Rea M.C."/>
            <person name="O'Sullivan O."/>
            <person name="Ritari J."/>
            <person name="Douillard F.P."/>
            <person name="Paul Ross R."/>
            <person name="Yang R."/>
            <person name="Briner A.E."/>
            <person name="Felis G.E."/>
            <person name="de Vos W.M."/>
            <person name="Barrangou R."/>
            <person name="Klaenhammer T.R."/>
            <person name="Caufield P.W."/>
            <person name="Cui Y."/>
            <person name="Zhang H."/>
            <person name="O'Toole P.W."/>
        </authorList>
    </citation>
    <scope>NUCLEOTIDE SEQUENCE [LARGE SCALE GENOMIC DNA]</scope>
    <source>
        <strain evidence="4 5">DSM 8475</strain>
    </source>
</reference>
<dbReference type="RefSeq" id="WP_057808310.1">
    <property type="nucleotide sequence ID" value="NZ_AZGO01000065.1"/>
</dbReference>
<organism evidence="4 5">
    <name type="scientific">Limosilactobacillus pontis DSM 8475</name>
    <dbReference type="NCBI Taxonomy" id="1423794"/>
    <lineage>
        <taxon>Bacteria</taxon>
        <taxon>Bacillati</taxon>
        <taxon>Bacillota</taxon>
        <taxon>Bacilli</taxon>
        <taxon>Lactobacillales</taxon>
        <taxon>Lactobacillaceae</taxon>
        <taxon>Limosilactobacillus</taxon>
    </lineage>
</organism>
<dbReference type="EMBL" id="AZGO01000065">
    <property type="protein sequence ID" value="KRM35414.1"/>
    <property type="molecule type" value="Genomic_DNA"/>
</dbReference>
<feature type="transmembrane region" description="Helical" evidence="3">
    <location>
        <begin position="129"/>
        <end position="155"/>
    </location>
</feature>
<feature type="transmembrane region" description="Helical" evidence="3">
    <location>
        <begin position="42"/>
        <end position="67"/>
    </location>
</feature>
<dbReference type="Proteomes" id="UP000051085">
    <property type="component" value="Unassembled WGS sequence"/>
</dbReference>
<dbReference type="PANTHER" id="PTHR37815:SF3">
    <property type="entry name" value="UPF0397 PROTEIN SPR0429"/>
    <property type="match status" value="1"/>
</dbReference>
<evidence type="ECO:0000256" key="2">
    <source>
        <dbReference type="ARBA" id="ARBA00022989"/>
    </source>
</evidence>
<protein>
    <recommendedName>
        <fullName evidence="6">ECF transporter S component</fullName>
    </recommendedName>
</protein>
<evidence type="ECO:0000313" key="5">
    <source>
        <dbReference type="Proteomes" id="UP000051085"/>
    </source>
</evidence>
<comment type="caution">
    <text evidence="4">The sequence shown here is derived from an EMBL/GenBank/DDBJ whole genome shotgun (WGS) entry which is preliminary data.</text>
</comment>
<dbReference type="GeneID" id="87978786"/>
<feature type="transmembrane region" description="Helical" evidence="3">
    <location>
        <begin position="106"/>
        <end position="123"/>
    </location>
</feature>
<evidence type="ECO:0000313" key="4">
    <source>
        <dbReference type="EMBL" id="KRM35414.1"/>
    </source>
</evidence>
<keyword evidence="3" id="KW-0472">Membrane</keyword>
<gene>
    <name evidence="4" type="ORF">FD34_GL000927</name>
</gene>
<keyword evidence="1 3" id="KW-0812">Transmembrane</keyword>
<dbReference type="Gene3D" id="1.10.1760.20">
    <property type="match status" value="1"/>
</dbReference>
<dbReference type="AlphaFoldDB" id="A0A922TMU1"/>
<keyword evidence="2 3" id="KW-1133">Transmembrane helix</keyword>
<sequence>MRNERLRRLTLAALLLALSVVLGRFFVIPIPWTHGYINLCDAGILIAALLLGPAYGTAVGGFGGMFLDLLSGYPQYALFSLTAHGLEGLTTGYLGQRAGSWRGYQCLALACGVVVMAACYFFSDSLMYHTWMVGILSIGGNLLQGVIGGALALWLTPHLRKRM</sequence>
<dbReference type="GO" id="GO:0016020">
    <property type="term" value="C:membrane"/>
    <property type="evidence" value="ECO:0007669"/>
    <property type="project" value="InterPro"/>
</dbReference>